<comment type="similarity">
    <text evidence="1 10">Belongs to the class-I pyridine nucleotide-disulfide oxidoreductase family.</text>
</comment>
<dbReference type="GO" id="GO:0004362">
    <property type="term" value="F:glutathione-disulfide reductase (NADPH) activity"/>
    <property type="evidence" value="ECO:0007669"/>
    <property type="project" value="UniProtKB-EC"/>
</dbReference>
<dbReference type="InterPro" id="IPR046952">
    <property type="entry name" value="GSHR/TRXR-like"/>
</dbReference>
<keyword evidence="6 10" id="KW-0676">Redox-active center</keyword>
<feature type="binding site" evidence="8">
    <location>
        <position position="52"/>
    </location>
    <ligand>
        <name>FAD</name>
        <dbReference type="ChEBI" id="CHEBI:57692"/>
    </ligand>
</feature>
<dbReference type="GO" id="GO:0034599">
    <property type="term" value="P:cellular response to oxidative stress"/>
    <property type="evidence" value="ECO:0007669"/>
    <property type="project" value="TreeGrafter"/>
</dbReference>
<evidence type="ECO:0000256" key="10">
    <source>
        <dbReference type="RuleBase" id="RU003691"/>
    </source>
</evidence>
<dbReference type="Gene3D" id="3.50.50.60">
    <property type="entry name" value="FAD/NAD(P)-binding domain"/>
    <property type="match status" value="2"/>
</dbReference>
<dbReference type="PANTHER" id="PTHR42737:SF2">
    <property type="entry name" value="GLUTATHIONE REDUCTASE"/>
    <property type="match status" value="1"/>
</dbReference>
<dbReference type="GO" id="GO:0006749">
    <property type="term" value="P:glutathione metabolic process"/>
    <property type="evidence" value="ECO:0007669"/>
    <property type="project" value="TreeGrafter"/>
</dbReference>
<dbReference type="NCBIfam" id="NF004776">
    <property type="entry name" value="PRK06116.1"/>
    <property type="match status" value="1"/>
</dbReference>
<keyword evidence="5" id="KW-1015">Disulfide bond</keyword>
<sequence length="452" mass="47396">MSDYDFDLITIGAGSGGVAASRRATVHGARVAICEGDRVGGTCVIRGCVPKKLLMYASQFADAFADAPGFGWEIVPPSFDLAALTAAKNRETARLETIYRKMLADAKVTLLEGQARLVDAHTVEVGGRRVSAGHILIATGGTPSAPAIDGLELAISSNELLDLTELPRRLLVLGAGYIAVEFAGIFAGFGSEVIQAYRADLPLRGFDDDIRTRLATAMSERGVALRPGFAPVKLERSANGIRCTAKNGEVIEADVVLSALGRRPNTDGLGLTEVGVELDAKSGAIRVSPDSRTTVDSIYAVGDVTDRAALTPVAIAEGRAFADTVFGNTPRVVDHRLIATAVFSQPSIGTIGLSEPDAIAAGHQVTVFEADFRPMKHTLAGRTERAYMKVIVDTASDKVLGAHLIGADSGEIIQALAIAITMGATKADLDRTLAVHPTSAEELVLLRTARGA</sequence>
<evidence type="ECO:0000256" key="2">
    <source>
        <dbReference type="ARBA" id="ARBA00022630"/>
    </source>
</evidence>
<accession>A0A557QXQ7</accession>
<dbReference type="InterPro" id="IPR012999">
    <property type="entry name" value="Pyr_OxRdtase_I_AS"/>
</dbReference>
<evidence type="ECO:0000256" key="9">
    <source>
        <dbReference type="PIRSR" id="PIRSR000350-4"/>
    </source>
</evidence>
<dbReference type="Proteomes" id="UP000319502">
    <property type="component" value="Unassembled WGS sequence"/>
</dbReference>
<keyword evidence="8" id="KW-0547">Nucleotide-binding</keyword>
<feature type="domain" description="FAD/NAD(P)-binding" evidence="12">
    <location>
        <begin position="7"/>
        <end position="318"/>
    </location>
</feature>
<dbReference type="GO" id="GO:0005829">
    <property type="term" value="C:cytosol"/>
    <property type="evidence" value="ECO:0007669"/>
    <property type="project" value="TreeGrafter"/>
</dbReference>
<dbReference type="InterPro" id="IPR023753">
    <property type="entry name" value="FAD/NAD-binding_dom"/>
</dbReference>
<dbReference type="PANTHER" id="PTHR42737">
    <property type="entry name" value="GLUTATHIONE REDUCTASE"/>
    <property type="match status" value="1"/>
</dbReference>
<feature type="binding site" evidence="8">
    <location>
        <position position="261"/>
    </location>
    <ligand>
        <name>NAD(+)</name>
        <dbReference type="ChEBI" id="CHEBI:57540"/>
    </ligand>
</feature>
<dbReference type="PROSITE" id="PS00076">
    <property type="entry name" value="PYRIDINE_REDOX_1"/>
    <property type="match status" value="1"/>
</dbReference>
<evidence type="ECO:0000256" key="6">
    <source>
        <dbReference type="ARBA" id="ARBA00023284"/>
    </source>
</evidence>
<dbReference type="Pfam" id="PF02852">
    <property type="entry name" value="Pyr_redox_dim"/>
    <property type="match status" value="1"/>
</dbReference>
<name>A0A557QXQ7_9RHOO</name>
<feature type="binding site" evidence="8">
    <location>
        <position position="303"/>
    </location>
    <ligand>
        <name>FAD</name>
        <dbReference type="ChEBI" id="CHEBI:57692"/>
    </ligand>
</feature>
<organism evidence="13 14">
    <name type="scientific">Denitromonas halophila</name>
    <dbReference type="NCBI Taxonomy" id="1629404"/>
    <lineage>
        <taxon>Bacteria</taxon>
        <taxon>Pseudomonadati</taxon>
        <taxon>Pseudomonadota</taxon>
        <taxon>Betaproteobacteria</taxon>
        <taxon>Rhodocyclales</taxon>
        <taxon>Zoogloeaceae</taxon>
        <taxon>Denitromonas</taxon>
    </lineage>
</organism>
<protein>
    <submittedName>
        <fullName evidence="13">Glutathione-disulfide reductase</fullName>
        <ecNumber evidence="13">1.8.1.7</ecNumber>
    </submittedName>
</protein>
<gene>
    <name evidence="13" type="primary">gorA</name>
    <name evidence="13" type="ORF">FHP91_08495</name>
</gene>
<evidence type="ECO:0000256" key="3">
    <source>
        <dbReference type="ARBA" id="ARBA00022827"/>
    </source>
</evidence>
<feature type="active site" description="Proton acceptor" evidence="7">
    <location>
        <position position="436"/>
    </location>
</feature>
<keyword evidence="14" id="KW-1185">Reference proteome</keyword>
<dbReference type="Gene3D" id="3.30.390.30">
    <property type="match status" value="1"/>
</dbReference>
<comment type="cofactor">
    <cofactor evidence="8">
        <name>FAD</name>
        <dbReference type="ChEBI" id="CHEBI:57692"/>
    </cofactor>
    <text evidence="8">Binds 1 FAD per subunit.</text>
</comment>
<evidence type="ECO:0000256" key="5">
    <source>
        <dbReference type="ARBA" id="ARBA00023157"/>
    </source>
</evidence>
<dbReference type="AlphaFoldDB" id="A0A557QXQ7"/>
<keyword evidence="8" id="KW-0520">NAD</keyword>
<evidence type="ECO:0000256" key="1">
    <source>
        <dbReference type="ARBA" id="ARBA00007532"/>
    </source>
</evidence>
<keyword evidence="4 10" id="KW-0560">Oxidoreductase</keyword>
<keyword evidence="2 10" id="KW-0285">Flavoprotein</keyword>
<dbReference type="PRINTS" id="PR00368">
    <property type="entry name" value="FADPNR"/>
</dbReference>
<feature type="disulfide bond" description="Redox-active" evidence="9">
    <location>
        <begin position="43"/>
        <end position="48"/>
    </location>
</feature>
<dbReference type="InterPro" id="IPR001100">
    <property type="entry name" value="Pyr_nuc-diS_OxRdtase"/>
</dbReference>
<evidence type="ECO:0000259" key="11">
    <source>
        <dbReference type="Pfam" id="PF02852"/>
    </source>
</evidence>
<evidence type="ECO:0000313" key="14">
    <source>
        <dbReference type="Proteomes" id="UP000319502"/>
    </source>
</evidence>
<dbReference type="SUPFAM" id="SSF55424">
    <property type="entry name" value="FAD/NAD-linked reductases, dimerisation (C-terminal) domain"/>
    <property type="match status" value="1"/>
</dbReference>
<evidence type="ECO:0000256" key="4">
    <source>
        <dbReference type="ARBA" id="ARBA00023002"/>
    </source>
</evidence>
<dbReference type="GO" id="GO:0045454">
    <property type="term" value="P:cell redox homeostasis"/>
    <property type="evidence" value="ECO:0007669"/>
    <property type="project" value="InterPro"/>
</dbReference>
<dbReference type="PRINTS" id="PR00411">
    <property type="entry name" value="PNDRDTASEI"/>
</dbReference>
<dbReference type="EC" id="1.8.1.7" evidence="13"/>
<reference evidence="13 14" key="1">
    <citation type="submission" date="2019-07" db="EMBL/GenBank/DDBJ databases">
        <title>The pathways for chlorine oxyanion respiration interact through the shared metabolite chlorate.</title>
        <authorList>
            <person name="Barnum T.P."/>
            <person name="Cheng Y."/>
            <person name="Hill K.A."/>
            <person name="Lucas L.N."/>
            <person name="Carlson H.K."/>
            <person name="Coates J.D."/>
        </authorList>
    </citation>
    <scope>NUCLEOTIDE SEQUENCE [LARGE SCALE GENOMIC DNA]</scope>
    <source>
        <strain evidence="13 14">SFB-3</strain>
    </source>
</reference>
<dbReference type="InterPro" id="IPR004099">
    <property type="entry name" value="Pyr_nucl-diS_OxRdtase_dimer"/>
</dbReference>
<proteinExistence type="inferred from homology"/>
<dbReference type="OrthoDB" id="178496at2"/>
<comment type="caution">
    <text evidence="13">The sequence shown here is derived from an EMBL/GenBank/DDBJ whole genome shotgun (WGS) entry which is preliminary data.</text>
</comment>
<evidence type="ECO:0000256" key="7">
    <source>
        <dbReference type="PIRSR" id="PIRSR000350-2"/>
    </source>
</evidence>
<dbReference type="Pfam" id="PF07992">
    <property type="entry name" value="Pyr_redox_2"/>
    <property type="match status" value="1"/>
</dbReference>
<dbReference type="RefSeq" id="WP_144309155.1">
    <property type="nucleotide sequence ID" value="NZ_VMNK01000006.1"/>
</dbReference>
<dbReference type="SUPFAM" id="SSF51905">
    <property type="entry name" value="FAD/NAD(P)-binding domain"/>
    <property type="match status" value="1"/>
</dbReference>
<feature type="domain" description="Pyridine nucleotide-disulphide oxidoreductase dimerisation" evidence="11">
    <location>
        <begin position="338"/>
        <end position="444"/>
    </location>
</feature>
<evidence type="ECO:0000313" key="13">
    <source>
        <dbReference type="EMBL" id="TVO57697.1"/>
    </source>
</evidence>
<evidence type="ECO:0000259" key="12">
    <source>
        <dbReference type="Pfam" id="PF07992"/>
    </source>
</evidence>
<dbReference type="InterPro" id="IPR016156">
    <property type="entry name" value="FAD/NAD-linked_Rdtase_dimer_sf"/>
</dbReference>
<dbReference type="GO" id="GO:0050660">
    <property type="term" value="F:flavin adenine dinucleotide binding"/>
    <property type="evidence" value="ECO:0007669"/>
    <property type="project" value="InterPro"/>
</dbReference>
<dbReference type="EMBL" id="VMNK01000006">
    <property type="protein sequence ID" value="TVO57697.1"/>
    <property type="molecule type" value="Genomic_DNA"/>
</dbReference>
<keyword evidence="3 8" id="KW-0274">FAD</keyword>
<dbReference type="PIRSF" id="PIRSF000350">
    <property type="entry name" value="Mercury_reductase_MerA"/>
    <property type="match status" value="1"/>
</dbReference>
<evidence type="ECO:0000256" key="8">
    <source>
        <dbReference type="PIRSR" id="PIRSR000350-3"/>
    </source>
</evidence>
<dbReference type="InterPro" id="IPR036188">
    <property type="entry name" value="FAD/NAD-bd_sf"/>
</dbReference>
<feature type="binding site" evidence="8">
    <location>
        <begin position="174"/>
        <end position="181"/>
    </location>
    <ligand>
        <name>NAD(+)</name>
        <dbReference type="ChEBI" id="CHEBI:57540"/>
    </ligand>
</feature>